<name>A0A2G5B3E7_COERN</name>
<reference evidence="2 3" key="1">
    <citation type="journal article" date="2015" name="Genome Biol. Evol.">
        <title>Phylogenomic analyses indicate that early fungi evolved digesting cell walls of algal ancestors of land plants.</title>
        <authorList>
            <person name="Chang Y."/>
            <person name="Wang S."/>
            <person name="Sekimoto S."/>
            <person name="Aerts A.L."/>
            <person name="Choi C."/>
            <person name="Clum A."/>
            <person name="LaButti K.M."/>
            <person name="Lindquist E.A."/>
            <person name="Yee Ngan C."/>
            <person name="Ohm R.A."/>
            <person name="Salamov A.A."/>
            <person name="Grigoriev I.V."/>
            <person name="Spatafora J.W."/>
            <person name="Berbee M.L."/>
        </authorList>
    </citation>
    <scope>NUCLEOTIDE SEQUENCE [LARGE SCALE GENOMIC DNA]</scope>
    <source>
        <strain evidence="2 3">NRRL 1564</strain>
    </source>
</reference>
<feature type="region of interest" description="Disordered" evidence="1">
    <location>
        <begin position="223"/>
        <end position="242"/>
    </location>
</feature>
<evidence type="ECO:0000256" key="1">
    <source>
        <dbReference type="SAM" id="MobiDB-lite"/>
    </source>
</evidence>
<dbReference type="Proteomes" id="UP000242474">
    <property type="component" value="Unassembled WGS sequence"/>
</dbReference>
<proteinExistence type="predicted"/>
<dbReference type="Gene3D" id="1.50.10.10">
    <property type="match status" value="1"/>
</dbReference>
<dbReference type="GO" id="GO:0005975">
    <property type="term" value="P:carbohydrate metabolic process"/>
    <property type="evidence" value="ECO:0007669"/>
    <property type="project" value="InterPro"/>
</dbReference>
<dbReference type="InterPro" id="IPR008313">
    <property type="entry name" value="GH125"/>
</dbReference>
<dbReference type="EMBL" id="KZ303535">
    <property type="protein sequence ID" value="PIA13511.1"/>
    <property type="molecule type" value="Genomic_DNA"/>
</dbReference>
<dbReference type="Pfam" id="PF06824">
    <property type="entry name" value="Glyco_hydro_125"/>
    <property type="match status" value="1"/>
</dbReference>
<dbReference type="SUPFAM" id="SSF48208">
    <property type="entry name" value="Six-hairpin glycosidases"/>
    <property type="match status" value="1"/>
</dbReference>
<dbReference type="PANTHER" id="PTHR31047">
    <property type="entry name" value="MEIOTICALLY UP-REGULATED GENE 157 PROTEIN"/>
    <property type="match status" value="1"/>
</dbReference>
<dbReference type="InterPro" id="IPR012341">
    <property type="entry name" value="6hp_glycosidase-like_sf"/>
</dbReference>
<dbReference type="AlphaFoldDB" id="A0A2G5B3E7"/>
<dbReference type="OrthoDB" id="7771656at2759"/>
<gene>
    <name evidence="2" type="ORF">COEREDRAFT_77726</name>
</gene>
<protein>
    <submittedName>
        <fullName evidence="2">DUF1237-domain-containing protein</fullName>
    </submittedName>
</protein>
<dbReference type="InterPro" id="IPR008928">
    <property type="entry name" value="6-hairpin_glycosidase_sf"/>
</dbReference>
<evidence type="ECO:0000313" key="3">
    <source>
        <dbReference type="Proteomes" id="UP000242474"/>
    </source>
</evidence>
<dbReference type="GO" id="GO:0003824">
    <property type="term" value="F:catalytic activity"/>
    <property type="evidence" value="ECO:0007669"/>
    <property type="project" value="UniProtKB-ARBA"/>
</dbReference>
<dbReference type="PANTHER" id="PTHR31047:SF0">
    <property type="entry name" value="MEIOTICALLY UP-REGULATED GENE 157 PROTEIN"/>
    <property type="match status" value="1"/>
</dbReference>
<sequence>MNFVKRMIGCFVVVLYVLTYLYSGKWDGGLDIYSRLLNVFIWDASTPQNTLIKATVVTGILMNTTSGAEKETADLCPSNFSYRRWAEMPHEPLSKGRLQLPSMRPPVECRWFYSQVVEEEIERVTRQISDEDVRQLVRNIMPNTLDTAIAWHEPGTEDGKVPYTFVITGDINAQWTRDSANQIIPLMPYVQRDVGLRRLVAGLVNMQAEQIAAYPYANAYKPPPRSGLKPGQNSGFPRDRAEPKYDPKLVYEAKFEIDSLASFFQLSTTYWKQGSEGLQVVGPQTQLPLIDVAMWKTAVEAALGLLEQLQQPTYVEGSGNGRLNAATVKFLRESDRPTETSFGRGRGNPVRHTGMVRTLFRPSDDSATLPFFVAGNAMLAVQLERLATLLTALGGAKKTAGRAQRLAADIRKGIATHAVVEHPRYGRVYAYEVDGFGGQLVMDDANVPSLLALPLLGFVEASDVVYQNTRRLILSSDNPWHFAGTQVQGVGSPHTDFLQVWPMAIAVRALTCDDRQEVHDAITMLVNSTGGLGLMHESVHVDDPTKYSRPWFAWCNGVVSELLVKTVQRFPGII</sequence>
<dbReference type="STRING" id="763665.A0A2G5B3E7"/>
<keyword evidence="3" id="KW-1185">Reference proteome</keyword>
<accession>A0A2G5B3E7</accession>
<dbReference type="SMART" id="SM01149">
    <property type="entry name" value="DUF1237"/>
    <property type="match status" value="1"/>
</dbReference>
<evidence type="ECO:0000313" key="2">
    <source>
        <dbReference type="EMBL" id="PIA13511.1"/>
    </source>
</evidence>
<organism evidence="2 3">
    <name type="scientific">Coemansia reversa (strain ATCC 12441 / NRRL 1564)</name>
    <dbReference type="NCBI Taxonomy" id="763665"/>
    <lineage>
        <taxon>Eukaryota</taxon>
        <taxon>Fungi</taxon>
        <taxon>Fungi incertae sedis</taxon>
        <taxon>Zoopagomycota</taxon>
        <taxon>Kickxellomycotina</taxon>
        <taxon>Kickxellomycetes</taxon>
        <taxon>Kickxellales</taxon>
        <taxon>Kickxellaceae</taxon>
        <taxon>Coemansia</taxon>
    </lineage>
</organism>